<dbReference type="EMBL" id="NPDV01000017">
    <property type="protein sequence ID" value="PJZ51973.1"/>
    <property type="molecule type" value="Genomic_DNA"/>
</dbReference>
<keyword evidence="4" id="KW-1185">Reference proteome</keyword>
<evidence type="ECO:0000256" key="1">
    <source>
        <dbReference type="SAM" id="Phobius"/>
    </source>
</evidence>
<keyword evidence="1" id="KW-0812">Transmembrane</keyword>
<evidence type="ECO:0000313" key="5">
    <source>
        <dbReference type="Proteomes" id="UP000232188"/>
    </source>
</evidence>
<reference evidence="4 5" key="1">
    <citation type="submission" date="2017-07" db="EMBL/GenBank/DDBJ databases">
        <title>Leptospira spp. isolated from tropical soils.</title>
        <authorList>
            <person name="Thibeaux R."/>
            <person name="Iraola G."/>
            <person name="Ferres I."/>
            <person name="Bierque E."/>
            <person name="Girault D."/>
            <person name="Soupe-Gilbert M.-E."/>
            <person name="Picardeau M."/>
            <person name="Goarant C."/>
        </authorList>
    </citation>
    <scope>NUCLEOTIDE SEQUENCE [LARGE SCALE GENOMIC DNA]</scope>
    <source>
        <strain evidence="2 5">FH2-B-C1</strain>
        <strain evidence="3 4">FH2-B-D1</strain>
    </source>
</reference>
<sequence length="157" mass="17792">MIRIEPLKFFKIGLIVVFFLGNLLFAVRREKSKLSDLDTIYSISKNLISCQELIEKNFPLSDDSFEHPILPVWASTANSYPRSAINKNIFECAVYAYVIVNSEGILENYCISRNSCDCSAFNDSAGMMLNTAFYNPCKIDGVSSTCYQKIKISFELH</sequence>
<organism evidence="2 5">
    <name type="scientific">Leptospira adleri</name>
    <dbReference type="NCBI Taxonomy" id="2023186"/>
    <lineage>
        <taxon>Bacteria</taxon>
        <taxon>Pseudomonadati</taxon>
        <taxon>Spirochaetota</taxon>
        <taxon>Spirochaetia</taxon>
        <taxon>Leptospirales</taxon>
        <taxon>Leptospiraceae</taxon>
        <taxon>Leptospira</taxon>
    </lineage>
</organism>
<keyword evidence="1" id="KW-0472">Membrane</keyword>
<dbReference type="Proteomes" id="UP000232149">
    <property type="component" value="Unassembled WGS sequence"/>
</dbReference>
<gene>
    <name evidence="3" type="ORF">CH376_16660</name>
    <name evidence="2" type="ORF">CH380_17215</name>
</gene>
<comment type="caution">
    <text evidence="2">The sequence shown here is derived from an EMBL/GenBank/DDBJ whole genome shotgun (WGS) entry which is preliminary data.</text>
</comment>
<dbReference type="Proteomes" id="UP000232188">
    <property type="component" value="Unassembled WGS sequence"/>
</dbReference>
<evidence type="ECO:0000313" key="2">
    <source>
        <dbReference type="EMBL" id="PJZ51973.1"/>
    </source>
</evidence>
<keyword evidence="1" id="KW-1133">Transmembrane helix</keyword>
<evidence type="ECO:0000313" key="3">
    <source>
        <dbReference type="EMBL" id="PJZ60764.1"/>
    </source>
</evidence>
<feature type="transmembrane region" description="Helical" evidence="1">
    <location>
        <begin position="6"/>
        <end position="27"/>
    </location>
</feature>
<proteinExistence type="predicted"/>
<evidence type="ECO:0008006" key="6">
    <source>
        <dbReference type="Google" id="ProtNLM"/>
    </source>
</evidence>
<protein>
    <recommendedName>
        <fullName evidence="6">TonB C-terminal domain-containing protein</fullName>
    </recommendedName>
</protein>
<evidence type="ECO:0000313" key="4">
    <source>
        <dbReference type="Proteomes" id="UP000232149"/>
    </source>
</evidence>
<name>A0A2M9YKA6_9LEPT</name>
<dbReference type="EMBL" id="NPDU01000050">
    <property type="protein sequence ID" value="PJZ60764.1"/>
    <property type="molecule type" value="Genomic_DNA"/>
</dbReference>
<dbReference type="Gene3D" id="3.30.1150.10">
    <property type="match status" value="1"/>
</dbReference>
<dbReference type="AlphaFoldDB" id="A0A2M9YKA6"/>
<accession>A0A2M9YKA6</accession>